<keyword evidence="3" id="KW-1185">Reference proteome</keyword>
<feature type="compositionally biased region" description="Polar residues" evidence="1">
    <location>
        <begin position="944"/>
        <end position="955"/>
    </location>
</feature>
<feature type="region of interest" description="Disordered" evidence="1">
    <location>
        <begin position="1"/>
        <end position="56"/>
    </location>
</feature>
<dbReference type="Proteomes" id="UP001634394">
    <property type="component" value="Unassembled WGS sequence"/>
</dbReference>
<accession>A0ABD3XC07</accession>
<feature type="region of interest" description="Disordered" evidence="1">
    <location>
        <begin position="923"/>
        <end position="977"/>
    </location>
</feature>
<feature type="region of interest" description="Disordered" evidence="1">
    <location>
        <begin position="1307"/>
        <end position="1460"/>
    </location>
</feature>
<evidence type="ECO:0000313" key="3">
    <source>
        <dbReference type="Proteomes" id="UP001634394"/>
    </source>
</evidence>
<comment type="caution">
    <text evidence="2">The sequence shown here is derived from an EMBL/GenBank/DDBJ whole genome shotgun (WGS) entry which is preliminary data.</text>
</comment>
<feature type="compositionally biased region" description="Low complexity" evidence="1">
    <location>
        <begin position="153"/>
        <end position="165"/>
    </location>
</feature>
<gene>
    <name evidence="2" type="ORF">ACJMK2_029434</name>
</gene>
<feature type="compositionally biased region" description="Polar residues" evidence="1">
    <location>
        <begin position="1307"/>
        <end position="1317"/>
    </location>
</feature>
<proteinExistence type="predicted"/>
<feature type="compositionally biased region" description="Low complexity" evidence="1">
    <location>
        <begin position="964"/>
        <end position="977"/>
    </location>
</feature>
<dbReference type="EMBL" id="JBJQND010000003">
    <property type="protein sequence ID" value="KAL3883141.1"/>
    <property type="molecule type" value="Genomic_DNA"/>
</dbReference>
<feature type="region of interest" description="Disordered" evidence="1">
    <location>
        <begin position="121"/>
        <end position="165"/>
    </location>
</feature>
<sequence length="1493" mass="159682">MSTSKNDDEAIVSSTTEKNEDCGESAVTGDKGGANPGRLPINQNSNPFRTGDGAPTSQKCIMLPDENGQMTMFIVPTEKPRCEENKVFIVAQPLGQSSWKVKVPVTNKRVLPTKINQDDAKNAKRVTSAAGTLSKVTRVHAGSNGSTKVSHPSKSGTTSSNSAANNDSALKSLLNEKPSNVSTVKITEASNAKLGTSKPSTASIKNKVVTPFSATKIVMPDGRIFTTLMPSPGSASSLKTGDILTLQNSSNDNILVRQAPASISVATTVTTSSALNMGTSLLSGISVASKTSTVVTGQSKHTVESRELISSNITSSDADPVSNSSVITMMKNVQVSSSPNTSAVSSSSPNTSVVSSEMSVPDKSPPEKPYPMFLFSHEAATRIGMKKTTDLLNSCDTTDKANTSNILSNQGHIMTSGNTSIAAVTSQNQNFSQIGLTSIFSSVAESSKTANVNKSSVKPPQTNCNTTRSPEVKINTFPVLFVSNGTSAPAFLVPATFMPPTPITQSQTTSPVIQSLIPSTLSVSQASKGASQIPSSVMMPPSTTKGLISMPSSVLPQVSKVTLLTPSVTSSSTVKSLIHVPPSSTASQVSKIANQIQYVTVSSKGSNPIPAIAGVSQVSRNVQNTNVLIPPSILSQTSQTISMPAYAYAKISAPQLTTATTPAKVQTISWPCSTHPDNILKTIARTLPIYSHSVASGVSLNTLNSISSNSSHTTSVENKRSEPVKDEIRIDSVFSLSHMPDETKAMTNEDIKSRKCDENNEKEEDSSQTKVSSVDGSYPHAVSKKDIRNVLRLAISRKRTQGMGKLNSNKRADSSDDMLKISGKKFRSISERDVGAENISKTNVESLKELCKPCSVVLRKFHFRQTTVSAKYAAIYKTDRCRKNCREKALRNIMKNKQMVVKALHKVINSAAKERKFVSYVQNQADKHSRNSLDEEESQDKDTGSTISSRSTPVTNVDKVTIPNNQTDTQNSSQNSRSLLFSASTMISNLVEKVRKTDMSNSGSVSKTYTTSPAHRSIQTPIVVTVGSSFANHLSSAVSSSGSLPVLPMIIRLPTTTAIATSQASLSQPRFFSPSHAAAPVSVANSRNSILPIRPTLLMNQVTSGTKVLTFTNQSTQSSQTTWSTTVLASKSVIAKPSTTVTGLQPTVTQVFTPQASSIPITISPSPGQSLLTRLPPSGVMPSSIATKSTSGMQQRYYLIKVDNKNILIPANMSHQQPRAYVIPQKDSAVKPHAKGSSVSKTKGNITLVSVVPNGKKANQNIGSVSLASTSGSGPAQVKTVNTPNTLALNSPCPTVRVKSEPITVNTPNTLALSSPYPTVRVKSEPRTEGYGDEENMKTRNESRIKKEPITSGYGDEGNSNLSSINQTQHQKEQVKQRSESGMGDSSGTKRKGLENKDDRANRVKSMRLQTNADEANVYSEVRRSEDEKVDGSSDTDTTSEKFKHDGSKPLLTESGLTSHEDKIRRLKQLMQEKMKALDEFKRQRHIVANDNN</sequence>
<feature type="compositionally biased region" description="Low complexity" evidence="1">
    <location>
        <begin position="337"/>
        <end position="356"/>
    </location>
</feature>
<feature type="compositionally biased region" description="Basic and acidic residues" evidence="1">
    <location>
        <begin position="1392"/>
        <end position="1402"/>
    </location>
</feature>
<evidence type="ECO:0000313" key="2">
    <source>
        <dbReference type="EMBL" id="KAL3883141.1"/>
    </source>
</evidence>
<feature type="region of interest" description="Disordered" evidence="1">
    <location>
        <begin position="737"/>
        <end position="779"/>
    </location>
</feature>
<reference evidence="2 3" key="1">
    <citation type="submission" date="2024-11" db="EMBL/GenBank/DDBJ databases">
        <title>Chromosome-level genome assembly of the freshwater bivalve Anodonta woodiana.</title>
        <authorList>
            <person name="Chen X."/>
        </authorList>
    </citation>
    <scope>NUCLEOTIDE SEQUENCE [LARGE SCALE GENOMIC DNA]</scope>
    <source>
        <strain evidence="2">MN2024</strain>
        <tissue evidence="2">Gills</tissue>
    </source>
</reference>
<name>A0ABD3XC07_SINWO</name>
<feature type="compositionally biased region" description="Basic and acidic residues" evidence="1">
    <location>
        <begin position="1421"/>
        <end position="1432"/>
    </location>
</feature>
<feature type="compositionally biased region" description="Polar residues" evidence="1">
    <location>
        <begin position="1358"/>
        <end position="1369"/>
    </location>
</feature>
<protein>
    <submittedName>
        <fullName evidence="2">Uncharacterized protein</fullName>
    </submittedName>
</protein>
<feature type="region of interest" description="Disordered" evidence="1">
    <location>
        <begin position="337"/>
        <end position="366"/>
    </location>
</feature>
<feature type="compositionally biased region" description="Basic and acidic residues" evidence="1">
    <location>
        <begin position="1439"/>
        <end position="1448"/>
    </location>
</feature>
<feature type="compositionally biased region" description="Polar residues" evidence="1">
    <location>
        <begin position="143"/>
        <end position="152"/>
    </location>
</feature>
<evidence type="ECO:0000256" key="1">
    <source>
        <dbReference type="SAM" id="MobiDB-lite"/>
    </source>
</evidence>
<feature type="compositionally biased region" description="Basic and acidic residues" evidence="1">
    <location>
        <begin position="1322"/>
        <end position="1349"/>
    </location>
</feature>
<feature type="compositionally biased region" description="Basic and acidic residues" evidence="1">
    <location>
        <begin position="739"/>
        <end position="759"/>
    </location>
</feature>
<organism evidence="2 3">
    <name type="scientific">Sinanodonta woodiana</name>
    <name type="common">Chinese pond mussel</name>
    <name type="synonym">Anodonta woodiana</name>
    <dbReference type="NCBI Taxonomy" id="1069815"/>
    <lineage>
        <taxon>Eukaryota</taxon>
        <taxon>Metazoa</taxon>
        <taxon>Spiralia</taxon>
        <taxon>Lophotrochozoa</taxon>
        <taxon>Mollusca</taxon>
        <taxon>Bivalvia</taxon>
        <taxon>Autobranchia</taxon>
        <taxon>Heteroconchia</taxon>
        <taxon>Palaeoheterodonta</taxon>
        <taxon>Unionida</taxon>
        <taxon>Unionoidea</taxon>
        <taxon>Unionidae</taxon>
        <taxon>Unioninae</taxon>
        <taxon>Sinanodonta</taxon>
    </lineage>
</organism>
<feature type="compositionally biased region" description="Basic and acidic residues" evidence="1">
    <location>
        <begin position="1370"/>
        <end position="1379"/>
    </location>
</feature>